<keyword evidence="15" id="KW-1185">Reference proteome</keyword>
<dbReference type="GO" id="GO:0005886">
    <property type="term" value="C:plasma membrane"/>
    <property type="evidence" value="ECO:0007669"/>
    <property type="project" value="TreeGrafter"/>
</dbReference>
<feature type="domain" description="Alanine dehydrogenase/pyridine nucleotide transhydrogenase N-terminal" evidence="13">
    <location>
        <begin position="4"/>
        <end position="135"/>
    </location>
</feature>
<dbReference type="InterPro" id="IPR007886">
    <property type="entry name" value="AlaDH/PNT_N"/>
</dbReference>
<evidence type="ECO:0000256" key="11">
    <source>
        <dbReference type="PIRSR" id="PIRSR000183-3"/>
    </source>
</evidence>
<dbReference type="Pfam" id="PF05222">
    <property type="entry name" value="AlaDh_PNT_N"/>
    <property type="match status" value="1"/>
</dbReference>
<dbReference type="SUPFAM" id="SSF51735">
    <property type="entry name" value="NAD(P)-binding Rossmann-fold domains"/>
    <property type="match status" value="1"/>
</dbReference>
<reference evidence="14 15" key="1">
    <citation type="submission" date="2019-12" db="EMBL/GenBank/DDBJ databases">
        <authorList>
            <person name="Li J."/>
            <person name="Shi Y."/>
            <person name="Xu G."/>
            <person name="Xiao D."/>
            <person name="Ran X."/>
        </authorList>
    </citation>
    <scope>NUCLEOTIDE SEQUENCE [LARGE SCALE GENOMIC DNA]</scope>
    <source>
        <strain evidence="14 15">JCM 15915</strain>
    </source>
</reference>
<feature type="binding site" evidence="11">
    <location>
        <begin position="265"/>
        <end position="268"/>
    </location>
    <ligand>
        <name>NAD(+)</name>
        <dbReference type="ChEBI" id="CHEBI:57540"/>
    </ligand>
</feature>
<dbReference type="UniPathway" id="UPA00527">
    <property type="reaction ID" value="UER00585"/>
</dbReference>
<feature type="active site" description="Proton donor/acceptor" evidence="9">
    <location>
        <position position="268"/>
    </location>
</feature>
<keyword evidence="5 8" id="KW-0520">NAD</keyword>
<feature type="domain" description="Alanine dehydrogenase/pyridine nucleotide transhydrogenase NAD(H)-binding" evidence="12">
    <location>
        <begin position="147"/>
        <end position="295"/>
    </location>
</feature>
<feature type="binding site" evidence="11">
    <location>
        <position position="132"/>
    </location>
    <ligand>
        <name>NAD(+)</name>
        <dbReference type="ChEBI" id="CHEBI:57540"/>
    </ligand>
</feature>
<comment type="similarity">
    <text evidence="2 8">Belongs to the AlaDH/PNT family.</text>
</comment>
<evidence type="ECO:0000256" key="2">
    <source>
        <dbReference type="ARBA" id="ARBA00005689"/>
    </source>
</evidence>
<proteinExistence type="inferred from homology"/>
<evidence type="ECO:0000256" key="10">
    <source>
        <dbReference type="PIRSR" id="PIRSR000183-2"/>
    </source>
</evidence>
<comment type="catalytic activity">
    <reaction evidence="8">
        <text>L-alanine + NAD(+) + H2O = pyruvate + NH4(+) + NADH + H(+)</text>
        <dbReference type="Rhea" id="RHEA:18405"/>
        <dbReference type="ChEBI" id="CHEBI:15361"/>
        <dbReference type="ChEBI" id="CHEBI:15377"/>
        <dbReference type="ChEBI" id="CHEBI:15378"/>
        <dbReference type="ChEBI" id="CHEBI:28938"/>
        <dbReference type="ChEBI" id="CHEBI:57540"/>
        <dbReference type="ChEBI" id="CHEBI:57945"/>
        <dbReference type="ChEBI" id="CHEBI:57972"/>
        <dbReference type="EC" id="1.4.1.1"/>
    </reaction>
</comment>
<dbReference type="SMART" id="SM01002">
    <property type="entry name" value="AlaDh_PNT_C"/>
    <property type="match status" value="1"/>
</dbReference>
<dbReference type="PANTHER" id="PTHR42795">
    <property type="entry name" value="ALANINE DEHYDROGENASE"/>
    <property type="match status" value="1"/>
</dbReference>
<dbReference type="GO" id="GO:0000286">
    <property type="term" value="F:alanine dehydrogenase activity"/>
    <property type="evidence" value="ECO:0007669"/>
    <property type="project" value="UniProtKB-UniRule"/>
</dbReference>
<feature type="binding site" evidence="10">
    <location>
        <position position="15"/>
    </location>
    <ligand>
        <name>substrate</name>
    </ligand>
</feature>
<comment type="function">
    <text evidence="8">Catalyzes the reversible reductive amination of pyruvate to L-alanine.</text>
</comment>
<sequence>MRIGVPTEIKPSERRVGMTPDGVHAVVEAGHEVFVQDGAGVGSGFDNAEYVAAGARLGTQAEVWDTAELLVKVKEPIEPEYGFLREDLTLFTYLHLAADRDLTQALLENRTRSIAYETVRDGRALPLLTPMSEIAGRLAAQAAAQYSLHTEGGPGILLGGTPGVAPARVVVLGGGTVGTQAALLAVGLRAEVTILDAYLPRVRELTDYFGNSARVLASNPRNIERELEGADVVIGSVLVPGAAAPKLVRREHLDLLAPGSLLIDVAIDQGGCFETSHPTTYEDPVFEVDGIRHYCVANMPGAVPRTGTASLTNATLPFVLRLGQGIDEALREDRILAAGLNTEQGEITFQGVADAFPDLPARV</sequence>
<evidence type="ECO:0000259" key="13">
    <source>
        <dbReference type="SMART" id="SM01003"/>
    </source>
</evidence>
<gene>
    <name evidence="14" type="primary">ald</name>
    <name evidence="14" type="ORF">GMA10_12005</name>
</gene>
<evidence type="ECO:0000256" key="7">
    <source>
        <dbReference type="ARBA" id="ARBA00072341"/>
    </source>
</evidence>
<comment type="pathway">
    <text evidence="1 8">Amino-acid degradation; L-alanine degradation via dehydrogenase pathway; NH(3) and pyruvate from L-alanine: step 1/1.</text>
</comment>
<dbReference type="PANTHER" id="PTHR42795:SF1">
    <property type="entry name" value="ALANINE DEHYDROGENASE"/>
    <property type="match status" value="1"/>
</dbReference>
<dbReference type="PIRSF" id="PIRSF000183">
    <property type="entry name" value="Alanine_dh"/>
    <property type="match status" value="1"/>
</dbReference>
<feature type="binding site" evidence="11">
    <location>
        <begin position="237"/>
        <end position="238"/>
    </location>
    <ligand>
        <name>NAD(+)</name>
        <dbReference type="ChEBI" id="CHEBI:57540"/>
    </ligand>
</feature>
<dbReference type="NCBIfam" id="TIGR00518">
    <property type="entry name" value="alaDH"/>
    <property type="match status" value="1"/>
</dbReference>
<dbReference type="EMBL" id="WOGT01000010">
    <property type="protein sequence ID" value="MUN55922.1"/>
    <property type="molecule type" value="Genomic_DNA"/>
</dbReference>
<dbReference type="InterPro" id="IPR008141">
    <property type="entry name" value="Ala_DH"/>
</dbReference>
<dbReference type="Pfam" id="PF01262">
    <property type="entry name" value="AlaDh_PNT_C"/>
    <property type="match status" value="1"/>
</dbReference>
<dbReference type="InterPro" id="IPR036291">
    <property type="entry name" value="NAD(P)-bd_dom_sf"/>
</dbReference>
<organism evidence="14 15">
    <name type="scientific">Rothia koreensis</name>
    <dbReference type="NCBI Taxonomy" id="592378"/>
    <lineage>
        <taxon>Bacteria</taxon>
        <taxon>Bacillati</taxon>
        <taxon>Actinomycetota</taxon>
        <taxon>Actinomycetes</taxon>
        <taxon>Micrococcales</taxon>
        <taxon>Micrococcaceae</taxon>
        <taxon>Rothia</taxon>
    </lineage>
</organism>
<evidence type="ECO:0000256" key="4">
    <source>
        <dbReference type="ARBA" id="ARBA00023002"/>
    </source>
</evidence>
<dbReference type="GO" id="GO:0042853">
    <property type="term" value="P:L-alanine catabolic process"/>
    <property type="evidence" value="ECO:0007669"/>
    <property type="project" value="UniProtKB-UniPathway"/>
</dbReference>
<evidence type="ECO:0000256" key="9">
    <source>
        <dbReference type="PIRSR" id="PIRSR000183-1"/>
    </source>
</evidence>
<dbReference type="OrthoDB" id="9804592at2"/>
<evidence type="ECO:0000256" key="1">
    <source>
        <dbReference type="ARBA" id="ARBA00005206"/>
    </source>
</evidence>
<name>A0A7M3SVV7_9MICC</name>
<dbReference type="Proteomes" id="UP000462152">
    <property type="component" value="Unassembled WGS sequence"/>
</dbReference>
<dbReference type="AlphaFoldDB" id="A0A7M3SVV7"/>
<feature type="binding site" evidence="10">
    <location>
        <position position="74"/>
    </location>
    <ligand>
        <name>substrate</name>
    </ligand>
</feature>
<dbReference type="Gene3D" id="3.40.50.720">
    <property type="entry name" value="NAD(P)-binding Rossmann-like Domain"/>
    <property type="match status" value="2"/>
</dbReference>
<dbReference type="GO" id="GO:0000166">
    <property type="term" value="F:nucleotide binding"/>
    <property type="evidence" value="ECO:0007669"/>
    <property type="project" value="UniProtKB-KW"/>
</dbReference>
<feature type="binding site" evidence="11">
    <location>
        <begin position="296"/>
        <end position="299"/>
    </location>
    <ligand>
        <name>NAD(+)</name>
        <dbReference type="ChEBI" id="CHEBI:57540"/>
    </ligand>
</feature>
<dbReference type="SUPFAM" id="SSF52283">
    <property type="entry name" value="Formate/glycerate dehydrogenase catalytic domain-like"/>
    <property type="match status" value="1"/>
</dbReference>
<comment type="subunit">
    <text evidence="6">Homohexamer. Trimer of dimers.</text>
</comment>
<evidence type="ECO:0000256" key="8">
    <source>
        <dbReference type="PIRNR" id="PIRNR000183"/>
    </source>
</evidence>
<feature type="binding site" evidence="11">
    <location>
        <position position="196"/>
    </location>
    <ligand>
        <name>NAD(+)</name>
        <dbReference type="ChEBI" id="CHEBI:57540"/>
    </ligand>
</feature>
<feature type="binding site" evidence="11">
    <location>
        <position position="218"/>
    </location>
    <ligand>
        <name>NAD(+)</name>
        <dbReference type="ChEBI" id="CHEBI:57540"/>
    </ligand>
</feature>
<evidence type="ECO:0000313" key="15">
    <source>
        <dbReference type="Proteomes" id="UP000462152"/>
    </source>
</evidence>
<keyword evidence="4 8" id="KW-0560">Oxidoreductase</keyword>
<evidence type="ECO:0000259" key="12">
    <source>
        <dbReference type="SMART" id="SM01002"/>
    </source>
</evidence>
<dbReference type="EC" id="1.4.1.1" evidence="3 8"/>
<feature type="binding site" evidence="11">
    <location>
        <position position="201"/>
    </location>
    <ligand>
        <name>NAD(+)</name>
        <dbReference type="ChEBI" id="CHEBI:57540"/>
    </ligand>
</feature>
<evidence type="ECO:0000256" key="6">
    <source>
        <dbReference type="ARBA" id="ARBA00065528"/>
    </source>
</evidence>
<dbReference type="FunFam" id="3.40.50.720:FF:000049">
    <property type="entry name" value="Alanine dehydrogenase"/>
    <property type="match status" value="1"/>
</dbReference>
<evidence type="ECO:0000256" key="5">
    <source>
        <dbReference type="ARBA" id="ARBA00023027"/>
    </source>
</evidence>
<accession>A0A7M3SVV7</accession>
<dbReference type="InterPro" id="IPR007698">
    <property type="entry name" value="AlaDH/PNT_NAD(H)-bd"/>
</dbReference>
<dbReference type="CDD" id="cd05305">
    <property type="entry name" value="L-AlaDH"/>
    <property type="match status" value="1"/>
</dbReference>
<evidence type="ECO:0000313" key="14">
    <source>
        <dbReference type="EMBL" id="MUN55922.1"/>
    </source>
</evidence>
<keyword evidence="11" id="KW-0547">Nucleotide-binding</keyword>
<dbReference type="SMART" id="SM01003">
    <property type="entry name" value="AlaDh_PNT_N"/>
    <property type="match status" value="1"/>
</dbReference>
<evidence type="ECO:0000256" key="3">
    <source>
        <dbReference type="ARBA" id="ARBA00012897"/>
    </source>
</evidence>
<protein>
    <recommendedName>
        <fullName evidence="7 8">Alanine dehydrogenase</fullName>
        <ecNumber evidence="3 8">1.4.1.1</ecNumber>
    </recommendedName>
</protein>
<comment type="caution">
    <text evidence="14">The sequence shown here is derived from an EMBL/GenBank/DDBJ whole genome shotgun (WGS) entry which is preliminary data.</text>
</comment>
<feature type="active site" description="Proton donor/acceptor" evidence="9">
    <location>
        <position position="95"/>
    </location>
</feature>
<dbReference type="RefSeq" id="WP_129316287.1">
    <property type="nucleotide sequence ID" value="NZ_NOIQ01000022.1"/>
</dbReference>